<evidence type="ECO:0000259" key="2">
    <source>
        <dbReference type="PROSITE" id="PS50181"/>
    </source>
</evidence>
<protein>
    <recommendedName>
        <fullName evidence="2">F-box domain-containing protein</fullName>
    </recommendedName>
</protein>
<sequence>MGGSRFTSWSWSSSSQQKKGGKESSLTPPEQEEELETVGDDRISALPDDILLQILERLDLPMAIRTSTLSRRWLQLPRLLSHLIIDITHFMPAPPRRAVNFNVDQIMAAYTAAVNNLLLSSPSSSNSNTRRIIKRMQLSFFLSEDPSYLCSVGHAVGAIVDAGKTDLLEFSLWSDVGKLTLEHCQLLRQRFMSFSHSCPVAFRWLTNLALRNLAFQESDVSHILNTCHNLKFLALCSCVSDFVVLKIDAPHSELLTLEIVTCGFDRVDLIHLPNLRRVVCWDWCLPNPPIRFGNVTRLHNMSLSCSATYDQMPFRLTELISSATNLTILYLDFQDQMIWIEPQGPKLLYPVFSNVRDVYLCNIFYECDLNWTVFVLEAAPRLSNFYLKLCQHPCERNRCEDSAEKVNLLWDQMSSDFKHRHLNLLEITGFAMDDKMINYTRLIMERAVNLKRIRLLDQVPYDKGNAMNGMGSTSSNKWRFPVDQGEKSLIKQKLIDGFSSSAEITIG</sequence>
<dbReference type="HOGENOM" id="CLU_024168_2_1_1"/>
<organism evidence="3 4">
    <name type="scientific">Oryza sativa subsp. indica</name>
    <name type="common">Rice</name>
    <dbReference type="NCBI Taxonomy" id="39946"/>
    <lineage>
        <taxon>Eukaryota</taxon>
        <taxon>Viridiplantae</taxon>
        <taxon>Streptophyta</taxon>
        <taxon>Embryophyta</taxon>
        <taxon>Tracheophyta</taxon>
        <taxon>Spermatophyta</taxon>
        <taxon>Magnoliopsida</taxon>
        <taxon>Liliopsida</taxon>
        <taxon>Poales</taxon>
        <taxon>Poaceae</taxon>
        <taxon>BOP clade</taxon>
        <taxon>Oryzoideae</taxon>
        <taxon>Oryzeae</taxon>
        <taxon>Oryzinae</taxon>
        <taxon>Oryza</taxon>
        <taxon>Oryza sativa</taxon>
    </lineage>
</organism>
<dbReference type="Gene3D" id="1.20.1280.50">
    <property type="match status" value="1"/>
</dbReference>
<evidence type="ECO:0000313" key="4">
    <source>
        <dbReference type="Proteomes" id="UP000007015"/>
    </source>
</evidence>
<dbReference type="AlphaFoldDB" id="A2Z2R1"/>
<dbReference type="InterPro" id="IPR036047">
    <property type="entry name" value="F-box-like_dom_sf"/>
</dbReference>
<dbReference type="Gramene" id="BGIOSGA031028-TA">
    <property type="protein sequence ID" value="BGIOSGA031028-PA"/>
    <property type="gene ID" value="BGIOSGA031028"/>
</dbReference>
<feature type="compositionally biased region" description="Low complexity" evidence="1">
    <location>
        <begin position="8"/>
        <end position="29"/>
    </location>
</feature>
<dbReference type="SUPFAM" id="SSF81383">
    <property type="entry name" value="F-box domain"/>
    <property type="match status" value="1"/>
</dbReference>
<accession>A2Z2R1</accession>
<proteinExistence type="predicted"/>
<keyword evidence="4" id="KW-1185">Reference proteome</keyword>
<feature type="region of interest" description="Disordered" evidence="1">
    <location>
        <begin position="1"/>
        <end position="39"/>
    </location>
</feature>
<dbReference type="InterPro" id="IPR001810">
    <property type="entry name" value="F-box_dom"/>
</dbReference>
<dbReference type="Pfam" id="PF23622">
    <property type="entry name" value="LRR_At1g61320_AtMIF1"/>
    <property type="match status" value="1"/>
</dbReference>
<gene>
    <name evidence="3" type="ORF">OsI_31906</name>
</gene>
<dbReference type="PANTHER" id="PTHR32153">
    <property type="entry name" value="OJ000223_09.16 PROTEIN"/>
    <property type="match status" value="1"/>
</dbReference>
<dbReference type="Gene3D" id="3.80.10.10">
    <property type="entry name" value="Ribonuclease Inhibitor"/>
    <property type="match status" value="1"/>
</dbReference>
<feature type="domain" description="F-box" evidence="2">
    <location>
        <begin position="40"/>
        <end position="87"/>
    </location>
</feature>
<dbReference type="OMA" id="WEPSENS"/>
<reference evidence="3 4" key="1">
    <citation type="journal article" date="2005" name="PLoS Biol.">
        <title>The genomes of Oryza sativa: a history of duplications.</title>
        <authorList>
            <person name="Yu J."/>
            <person name="Wang J."/>
            <person name="Lin W."/>
            <person name="Li S."/>
            <person name="Li H."/>
            <person name="Zhou J."/>
            <person name="Ni P."/>
            <person name="Dong W."/>
            <person name="Hu S."/>
            <person name="Zeng C."/>
            <person name="Zhang J."/>
            <person name="Zhang Y."/>
            <person name="Li R."/>
            <person name="Xu Z."/>
            <person name="Li S."/>
            <person name="Li X."/>
            <person name="Zheng H."/>
            <person name="Cong L."/>
            <person name="Lin L."/>
            <person name="Yin J."/>
            <person name="Geng J."/>
            <person name="Li G."/>
            <person name="Shi J."/>
            <person name="Liu J."/>
            <person name="Lv H."/>
            <person name="Li J."/>
            <person name="Wang J."/>
            <person name="Deng Y."/>
            <person name="Ran L."/>
            <person name="Shi X."/>
            <person name="Wang X."/>
            <person name="Wu Q."/>
            <person name="Li C."/>
            <person name="Ren X."/>
            <person name="Wang J."/>
            <person name="Wang X."/>
            <person name="Li D."/>
            <person name="Liu D."/>
            <person name="Zhang X."/>
            <person name="Ji Z."/>
            <person name="Zhao W."/>
            <person name="Sun Y."/>
            <person name="Zhang Z."/>
            <person name="Bao J."/>
            <person name="Han Y."/>
            <person name="Dong L."/>
            <person name="Ji J."/>
            <person name="Chen P."/>
            <person name="Wu S."/>
            <person name="Liu J."/>
            <person name="Xiao Y."/>
            <person name="Bu D."/>
            <person name="Tan J."/>
            <person name="Yang L."/>
            <person name="Ye C."/>
            <person name="Zhang J."/>
            <person name="Xu J."/>
            <person name="Zhou Y."/>
            <person name="Yu Y."/>
            <person name="Zhang B."/>
            <person name="Zhuang S."/>
            <person name="Wei H."/>
            <person name="Liu B."/>
            <person name="Lei M."/>
            <person name="Yu H."/>
            <person name="Li Y."/>
            <person name="Xu H."/>
            <person name="Wei S."/>
            <person name="He X."/>
            <person name="Fang L."/>
            <person name="Zhang Z."/>
            <person name="Zhang Y."/>
            <person name="Huang X."/>
            <person name="Su Z."/>
            <person name="Tong W."/>
            <person name="Li J."/>
            <person name="Tong Z."/>
            <person name="Li S."/>
            <person name="Ye J."/>
            <person name="Wang L."/>
            <person name="Fang L."/>
            <person name="Lei T."/>
            <person name="Chen C."/>
            <person name="Chen H."/>
            <person name="Xu Z."/>
            <person name="Li H."/>
            <person name="Huang H."/>
            <person name="Zhang F."/>
            <person name="Xu H."/>
            <person name="Li N."/>
            <person name="Zhao C."/>
            <person name="Li S."/>
            <person name="Dong L."/>
            <person name="Huang Y."/>
            <person name="Li L."/>
            <person name="Xi Y."/>
            <person name="Qi Q."/>
            <person name="Li W."/>
            <person name="Zhang B."/>
            <person name="Hu W."/>
            <person name="Zhang Y."/>
            <person name="Tian X."/>
            <person name="Jiao Y."/>
            <person name="Liang X."/>
            <person name="Jin J."/>
            <person name="Gao L."/>
            <person name="Zheng W."/>
            <person name="Hao B."/>
            <person name="Liu S."/>
            <person name="Wang W."/>
            <person name="Yuan L."/>
            <person name="Cao M."/>
            <person name="McDermott J."/>
            <person name="Samudrala R."/>
            <person name="Wang J."/>
            <person name="Wong G.K."/>
            <person name="Yang H."/>
        </authorList>
    </citation>
    <scope>NUCLEOTIDE SEQUENCE [LARGE SCALE GENOMIC DNA]</scope>
    <source>
        <strain evidence="4">cv. 93-11</strain>
    </source>
</reference>
<dbReference type="Pfam" id="PF00646">
    <property type="entry name" value="F-box"/>
    <property type="match status" value="1"/>
</dbReference>
<evidence type="ECO:0000313" key="3">
    <source>
        <dbReference type="EMBL" id="EAZ09622.1"/>
    </source>
</evidence>
<evidence type="ECO:0000256" key="1">
    <source>
        <dbReference type="SAM" id="MobiDB-lite"/>
    </source>
</evidence>
<dbReference type="Proteomes" id="UP000007015">
    <property type="component" value="Chromosome 9"/>
</dbReference>
<dbReference type="InterPro" id="IPR044997">
    <property type="entry name" value="F-box_plant"/>
</dbReference>
<name>A2Z2R1_ORYSI</name>
<dbReference type="PROSITE" id="PS50181">
    <property type="entry name" value="FBOX"/>
    <property type="match status" value="1"/>
</dbReference>
<dbReference type="SUPFAM" id="SSF52047">
    <property type="entry name" value="RNI-like"/>
    <property type="match status" value="1"/>
</dbReference>
<dbReference type="STRING" id="39946.A2Z2R1"/>
<dbReference type="InterPro" id="IPR032675">
    <property type="entry name" value="LRR_dom_sf"/>
</dbReference>
<dbReference type="InterPro" id="IPR055357">
    <property type="entry name" value="LRR_At1g61320_AtMIF1"/>
</dbReference>
<dbReference type="EMBL" id="CM000134">
    <property type="protein sequence ID" value="EAZ09622.1"/>
    <property type="molecule type" value="Genomic_DNA"/>
</dbReference>